<dbReference type="Pfam" id="PF08530">
    <property type="entry name" value="PepX_C"/>
    <property type="match status" value="1"/>
</dbReference>
<dbReference type="InterPro" id="IPR000383">
    <property type="entry name" value="Xaa-Pro-like_dom"/>
</dbReference>
<dbReference type="NCBIfam" id="TIGR00976">
    <property type="entry name" value="CocE_NonD"/>
    <property type="match status" value="1"/>
</dbReference>
<organism evidence="3 4">
    <name type="scientific">Hydrogenophaga laconesensis</name>
    <dbReference type="NCBI Taxonomy" id="1805971"/>
    <lineage>
        <taxon>Bacteria</taxon>
        <taxon>Pseudomonadati</taxon>
        <taxon>Pseudomonadota</taxon>
        <taxon>Betaproteobacteria</taxon>
        <taxon>Burkholderiales</taxon>
        <taxon>Comamonadaceae</taxon>
        <taxon>Hydrogenophaga</taxon>
    </lineage>
</organism>
<sequence>MQIEWDVAITMDDGLVLRADVFRPPGDGPWPVLMSYGPYGKGLAFQEGYSTAWEIMLRDHPDTARNSSNHYQNWEVVDPEKWVPYGYVCIRVDSRGAGRSPGELNLHSARETQDLIDCIQWAGTQRWSNGRVGLAGVSFYASNQWRVAARRPPHLAAICVWEGYNDRYRESARHGGILCTFTRNWQQMQVVSVQHGRGERGPKSRVTGELVCGPETLSEEELAALRVDMWGELQRRELHDDYYQSRTPDLEEIQVPLLSAANWGGQGLHTRGNIEGFLRAGSTEKWLEVHGGSHWAGFYTDYGVDLQRRFFDRFLKMDNTGWQHQPKVQLQIRHADGSFTQRAEDAWPIDRTCWTRFYLDATLGMHPTSGPTTGGRVTYETMGHGVTFRTLPFEMETEITGNAVARLKLSSATCDADLFLVLRLFDRMGQEVVFQGALDPHTPLAQGWLRASHRQTDPSRSLAWRPWHSHNSKELLEPGVPVHVDVEIWPTSIVIPAGYSLGLTVRGKDYEYDGPAASLSNMKNPMRGCGPFVHDDPQDRPAAIFDTSVTLHMDAEDDAYLLLPIIPKTAS</sequence>
<evidence type="ECO:0000259" key="2">
    <source>
        <dbReference type="SMART" id="SM00939"/>
    </source>
</evidence>
<dbReference type="EMBL" id="JAVDWE010000005">
    <property type="protein sequence ID" value="MDR7094615.1"/>
    <property type="molecule type" value="Genomic_DNA"/>
</dbReference>
<dbReference type="SUPFAM" id="SSF49785">
    <property type="entry name" value="Galactose-binding domain-like"/>
    <property type="match status" value="1"/>
</dbReference>
<evidence type="ECO:0000256" key="1">
    <source>
        <dbReference type="ARBA" id="ARBA00022801"/>
    </source>
</evidence>
<dbReference type="InterPro" id="IPR008979">
    <property type="entry name" value="Galactose-bd-like_sf"/>
</dbReference>
<keyword evidence="1" id="KW-0378">Hydrolase</keyword>
<dbReference type="Gene3D" id="3.40.50.1820">
    <property type="entry name" value="alpha/beta hydrolase"/>
    <property type="match status" value="1"/>
</dbReference>
<dbReference type="SMART" id="SM00939">
    <property type="entry name" value="PepX_C"/>
    <property type="match status" value="1"/>
</dbReference>
<proteinExistence type="predicted"/>
<evidence type="ECO:0000313" key="3">
    <source>
        <dbReference type="EMBL" id="MDR7094615.1"/>
    </source>
</evidence>
<evidence type="ECO:0000313" key="4">
    <source>
        <dbReference type="Proteomes" id="UP001265550"/>
    </source>
</evidence>
<gene>
    <name evidence="3" type="ORF">J2X09_002356</name>
</gene>
<dbReference type="SUPFAM" id="SSF53474">
    <property type="entry name" value="alpha/beta-Hydrolases"/>
    <property type="match status" value="1"/>
</dbReference>
<dbReference type="PANTHER" id="PTHR43056:SF10">
    <property type="entry name" value="COCE_NOND FAMILY, PUTATIVE (AFU_ORTHOLOGUE AFUA_7G00600)-RELATED"/>
    <property type="match status" value="1"/>
</dbReference>
<accession>A0ABU1VAZ1</accession>
<dbReference type="InterPro" id="IPR050585">
    <property type="entry name" value="Xaa-Pro_dipeptidyl-ppase/CocE"/>
</dbReference>
<dbReference type="InterPro" id="IPR029058">
    <property type="entry name" value="AB_hydrolase_fold"/>
</dbReference>
<feature type="domain" description="Xaa-Pro dipeptidyl-peptidase C-terminal" evidence="2">
    <location>
        <begin position="308"/>
        <end position="562"/>
    </location>
</feature>
<dbReference type="Gene3D" id="1.10.3020.20">
    <property type="match status" value="1"/>
</dbReference>
<dbReference type="Pfam" id="PF02129">
    <property type="entry name" value="Peptidase_S15"/>
    <property type="match status" value="1"/>
</dbReference>
<dbReference type="Proteomes" id="UP001265550">
    <property type="component" value="Unassembled WGS sequence"/>
</dbReference>
<keyword evidence="4" id="KW-1185">Reference proteome</keyword>
<dbReference type="Gene3D" id="2.60.120.260">
    <property type="entry name" value="Galactose-binding domain-like"/>
    <property type="match status" value="1"/>
</dbReference>
<comment type="caution">
    <text evidence="3">The sequence shown here is derived from an EMBL/GenBank/DDBJ whole genome shotgun (WGS) entry which is preliminary data.</text>
</comment>
<dbReference type="PANTHER" id="PTHR43056">
    <property type="entry name" value="PEPTIDASE S9 PROLYL OLIGOPEPTIDASE"/>
    <property type="match status" value="1"/>
</dbReference>
<name>A0ABU1VAZ1_9BURK</name>
<dbReference type="InterPro" id="IPR013736">
    <property type="entry name" value="Xaa-Pro_dipept_C"/>
</dbReference>
<protein>
    <submittedName>
        <fullName evidence="3">Acyl esterase</fullName>
    </submittedName>
</protein>
<dbReference type="InterPro" id="IPR005674">
    <property type="entry name" value="CocE/Ser_esterase"/>
</dbReference>
<dbReference type="RefSeq" id="WP_204733603.1">
    <property type="nucleotide sequence ID" value="NZ_JAVDWE010000005.1"/>
</dbReference>
<reference evidence="3 4" key="1">
    <citation type="submission" date="2023-07" db="EMBL/GenBank/DDBJ databases">
        <title>Sorghum-associated microbial communities from plants grown in Nebraska, USA.</title>
        <authorList>
            <person name="Schachtman D."/>
        </authorList>
    </citation>
    <scope>NUCLEOTIDE SEQUENCE [LARGE SCALE GENOMIC DNA]</scope>
    <source>
        <strain evidence="3 4">BE240</strain>
    </source>
</reference>